<keyword evidence="5 9" id="KW-0812">Transmembrane</keyword>
<keyword evidence="7 9" id="KW-0472">Membrane</keyword>
<feature type="region of interest" description="Disordered" evidence="8">
    <location>
        <begin position="1"/>
        <end position="26"/>
    </location>
</feature>
<evidence type="ECO:0000256" key="4">
    <source>
        <dbReference type="ARBA" id="ARBA00022679"/>
    </source>
</evidence>
<reference evidence="11" key="2">
    <citation type="submission" date="2020-09" db="EMBL/GenBank/DDBJ databases">
        <authorList>
            <person name="Sun Q."/>
            <person name="Sedlacek I."/>
        </authorList>
    </citation>
    <scope>NUCLEOTIDE SEQUENCE</scope>
    <source>
        <strain evidence="11">CCM 7905</strain>
    </source>
</reference>
<reference evidence="11" key="1">
    <citation type="journal article" date="2014" name="Int. J. Syst. Evol. Microbiol.">
        <title>Complete genome sequence of Corynebacterium casei LMG S-19264T (=DSM 44701T), isolated from a smear-ripened cheese.</title>
        <authorList>
            <consortium name="US DOE Joint Genome Institute (JGI-PGF)"/>
            <person name="Walter F."/>
            <person name="Albersmeier A."/>
            <person name="Kalinowski J."/>
            <person name="Ruckert C."/>
        </authorList>
    </citation>
    <scope>NUCLEOTIDE SEQUENCE</scope>
    <source>
        <strain evidence="11">CCM 7905</strain>
    </source>
</reference>
<feature type="transmembrane region" description="Helical" evidence="9">
    <location>
        <begin position="187"/>
        <end position="203"/>
    </location>
</feature>
<proteinExistence type="predicted"/>
<feature type="transmembrane region" description="Helical" evidence="9">
    <location>
        <begin position="139"/>
        <end position="157"/>
    </location>
</feature>
<evidence type="ECO:0000256" key="8">
    <source>
        <dbReference type="SAM" id="MobiDB-lite"/>
    </source>
</evidence>
<sequence length="508" mass="54591">MTAVDFHVRSDHDVRPTRTARRSAQPRRRPFSSPWLWLTIMCVGSIALSLRPGSNPNPFQDEGLYLFMGHRMLEHITTGAHLAEYPGTYFSGAPGVYPILGALADSVGGVPAARFLSSLFVCVAIVAVYGIGSQLYGKVAGLVGAGAFVLCGSVIFVSHLATFDAMAMATVALALCLAIHSARVDHFLWAPVVGVILAFGFFVKYATAVYIPGVAVVGGLIVATRIGWGAATRVIVVLASAVAVTFFVVIFWAQDLKVGILSTTAERTPISPQPPLDMLGDIGMWVGPWLLLAVLGAVVQYRRWPIGLALLLFSVVGPLQQLRIGESTSLAKHVAFGLVFAAPLIGALGAALLRMSKWIGIPFVGIVAGSLLYSGLINSHTFATGWVDDREMVAQLSVDVARSPGKAILGEEPSAQRYALREETDPAQWNDTFSFLYGGKTGEAAYFEAIDQSHFGTIYLTTDTANGKAINTYLTDTETPYRLSSKVPFYRYGEFAGYYLVWTPKVLG</sequence>
<dbReference type="RefSeq" id="WP_188543225.1">
    <property type="nucleotide sequence ID" value="NZ_BMCU01000001.1"/>
</dbReference>
<protein>
    <recommendedName>
        <fullName evidence="10">Glycosyltransferase RgtA/B/C/D-like domain-containing protein</fullName>
    </recommendedName>
</protein>
<feature type="transmembrane region" description="Helical" evidence="9">
    <location>
        <begin position="209"/>
        <end position="228"/>
    </location>
</feature>
<dbReference type="EMBL" id="BMCU01000001">
    <property type="protein sequence ID" value="GGF95208.1"/>
    <property type="molecule type" value="Genomic_DNA"/>
</dbReference>
<evidence type="ECO:0000256" key="3">
    <source>
        <dbReference type="ARBA" id="ARBA00022676"/>
    </source>
</evidence>
<evidence type="ECO:0000256" key="1">
    <source>
        <dbReference type="ARBA" id="ARBA00004651"/>
    </source>
</evidence>
<evidence type="ECO:0000256" key="2">
    <source>
        <dbReference type="ARBA" id="ARBA00022475"/>
    </source>
</evidence>
<evidence type="ECO:0000256" key="7">
    <source>
        <dbReference type="ARBA" id="ARBA00023136"/>
    </source>
</evidence>
<keyword evidence="4" id="KW-0808">Transferase</keyword>
<dbReference type="Pfam" id="PF13231">
    <property type="entry name" value="PMT_2"/>
    <property type="match status" value="1"/>
</dbReference>
<dbReference type="GO" id="GO:0016763">
    <property type="term" value="F:pentosyltransferase activity"/>
    <property type="evidence" value="ECO:0007669"/>
    <property type="project" value="TreeGrafter"/>
</dbReference>
<dbReference type="AlphaFoldDB" id="A0A917CR04"/>
<evidence type="ECO:0000259" key="10">
    <source>
        <dbReference type="Pfam" id="PF13231"/>
    </source>
</evidence>
<dbReference type="GO" id="GO:0009103">
    <property type="term" value="P:lipopolysaccharide biosynthetic process"/>
    <property type="evidence" value="ECO:0007669"/>
    <property type="project" value="UniProtKB-ARBA"/>
</dbReference>
<keyword evidence="6 9" id="KW-1133">Transmembrane helix</keyword>
<feature type="transmembrane region" description="Helical" evidence="9">
    <location>
        <begin position="282"/>
        <end position="299"/>
    </location>
</feature>
<evidence type="ECO:0000256" key="5">
    <source>
        <dbReference type="ARBA" id="ARBA00022692"/>
    </source>
</evidence>
<accession>A0A917CR04</accession>
<comment type="subcellular location">
    <subcellularLocation>
        <location evidence="1">Cell membrane</location>
        <topology evidence="1">Multi-pass membrane protein</topology>
    </subcellularLocation>
</comment>
<feature type="transmembrane region" description="Helical" evidence="9">
    <location>
        <begin position="358"/>
        <end position="376"/>
    </location>
</feature>
<keyword evidence="12" id="KW-1185">Reference proteome</keyword>
<feature type="transmembrane region" description="Helical" evidence="9">
    <location>
        <begin position="334"/>
        <end position="353"/>
    </location>
</feature>
<dbReference type="PANTHER" id="PTHR33908:SF11">
    <property type="entry name" value="MEMBRANE PROTEIN"/>
    <property type="match status" value="1"/>
</dbReference>
<feature type="transmembrane region" description="Helical" evidence="9">
    <location>
        <begin position="163"/>
        <end position="180"/>
    </location>
</feature>
<evidence type="ECO:0000313" key="11">
    <source>
        <dbReference type="EMBL" id="GGF95208.1"/>
    </source>
</evidence>
<feature type="domain" description="Glycosyltransferase RgtA/B/C/D-like" evidence="10">
    <location>
        <begin position="112"/>
        <end position="252"/>
    </location>
</feature>
<evidence type="ECO:0000313" key="12">
    <source>
        <dbReference type="Proteomes" id="UP000654257"/>
    </source>
</evidence>
<organism evidence="11 12">
    <name type="scientific">Rhodococcoides trifolii</name>
    <dbReference type="NCBI Taxonomy" id="908250"/>
    <lineage>
        <taxon>Bacteria</taxon>
        <taxon>Bacillati</taxon>
        <taxon>Actinomycetota</taxon>
        <taxon>Actinomycetes</taxon>
        <taxon>Mycobacteriales</taxon>
        <taxon>Nocardiaceae</taxon>
        <taxon>Rhodococcoides</taxon>
    </lineage>
</organism>
<comment type="caution">
    <text evidence="11">The sequence shown here is derived from an EMBL/GenBank/DDBJ whole genome shotgun (WGS) entry which is preliminary data.</text>
</comment>
<evidence type="ECO:0000256" key="9">
    <source>
        <dbReference type="SAM" id="Phobius"/>
    </source>
</evidence>
<keyword evidence="3" id="KW-0328">Glycosyltransferase</keyword>
<evidence type="ECO:0000256" key="6">
    <source>
        <dbReference type="ARBA" id="ARBA00022989"/>
    </source>
</evidence>
<keyword evidence="2" id="KW-1003">Cell membrane</keyword>
<dbReference type="GO" id="GO:0005886">
    <property type="term" value="C:plasma membrane"/>
    <property type="evidence" value="ECO:0007669"/>
    <property type="project" value="UniProtKB-SubCell"/>
</dbReference>
<dbReference type="InterPro" id="IPR050297">
    <property type="entry name" value="LipidA_mod_glycosyltrf_83"/>
</dbReference>
<dbReference type="PANTHER" id="PTHR33908">
    <property type="entry name" value="MANNOSYLTRANSFERASE YKCB-RELATED"/>
    <property type="match status" value="1"/>
</dbReference>
<gene>
    <name evidence="11" type="ORF">GCM10007304_06340</name>
</gene>
<feature type="transmembrane region" description="Helical" evidence="9">
    <location>
        <begin position="112"/>
        <end position="132"/>
    </location>
</feature>
<feature type="transmembrane region" description="Helical" evidence="9">
    <location>
        <begin position="235"/>
        <end position="253"/>
    </location>
</feature>
<name>A0A917CR04_9NOCA</name>
<feature type="transmembrane region" description="Helical" evidence="9">
    <location>
        <begin position="306"/>
        <end position="322"/>
    </location>
</feature>
<feature type="compositionally biased region" description="Basic and acidic residues" evidence="8">
    <location>
        <begin position="1"/>
        <end position="16"/>
    </location>
</feature>
<dbReference type="Proteomes" id="UP000654257">
    <property type="component" value="Unassembled WGS sequence"/>
</dbReference>
<feature type="transmembrane region" description="Helical" evidence="9">
    <location>
        <begin position="31"/>
        <end position="50"/>
    </location>
</feature>
<dbReference type="InterPro" id="IPR038731">
    <property type="entry name" value="RgtA/B/C-like"/>
</dbReference>